<reference evidence="1" key="1">
    <citation type="submission" date="2022-12" db="EMBL/GenBank/DDBJ databases">
        <authorList>
            <person name="Webb A."/>
        </authorList>
    </citation>
    <scope>NUCLEOTIDE SEQUENCE</scope>
    <source>
        <strain evidence="1">Pd1</strain>
    </source>
</reference>
<dbReference type="InterPro" id="IPR015421">
    <property type="entry name" value="PyrdxlP-dep_Trfase_major"/>
</dbReference>
<name>A0AAV0TUN8_9STRA</name>
<accession>A0AAV0TUN8</accession>
<evidence type="ECO:0000313" key="2">
    <source>
        <dbReference type="Proteomes" id="UP001162029"/>
    </source>
</evidence>
<dbReference type="Gene3D" id="3.40.640.10">
    <property type="entry name" value="Type I PLP-dependent aspartate aminotransferase-like (Major domain)"/>
    <property type="match status" value="1"/>
</dbReference>
<gene>
    <name evidence="1" type="ORF">PDE001_LOCUS3878</name>
</gene>
<evidence type="ECO:0000313" key="1">
    <source>
        <dbReference type="EMBL" id="CAI5727756.1"/>
    </source>
</evidence>
<keyword evidence="2" id="KW-1185">Reference proteome</keyword>
<proteinExistence type="predicted"/>
<dbReference type="AlphaFoldDB" id="A0AAV0TUN8"/>
<dbReference type="InterPro" id="IPR015424">
    <property type="entry name" value="PyrdxlP-dep_Trfase"/>
</dbReference>
<protein>
    <submittedName>
        <fullName evidence="1">Uncharacterized protein</fullName>
    </submittedName>
</protein>
<dbReference type="EMBL" id="CANTFM010000673">
    <property type="protein sequence ID" value="CAI5727756.1"/>
    <property type="molecule type" value="Genomic_DNA"/>
</dbReference>
<comment type="caution">
    <text evidence="1">The sequence shown here is derived from an EMBL/GenBank/DDBJ whole genome shotgun (WGS) entry which is preliminary data.</text>
</comment>
<dbReference type="SUPFAM" id="SSF53383">
    <property type="entry name" value="PLP-dependent transferases"/>
    <property type="match status" value="1"/>
</dbReference>
<organism evidence="1 2">
    <name type="scientific">Peronospora destructor</name>
    <dbReference type="NCBI Taxonomy" id="86335"/>
    <lineage>
        <taxon>Eukaryota</taxon>
        <taxon>Sar</taxon>
        <taxon>Stramenopiles</taxon>
        <taxon>Oomycota</taxon>
        <taxon>Peronosporomycetes</taxon>
        <taxon>Peronosporales</taxon>
        <taxon>Peronosporaceae</taxon>
        <taxon>Peronospora</taxon>
    </lineage>
</organism>
<dbReference type="Proteomes" id="UP001162029">
    <property type="component" value="Unassembled WGS sequence"/>
</dbReference>
<sequence length="124" mass="13956">MSDMIMTGPRTRGPVCAGHCAEANRYPRAHRETSATHQHMLELTNKLLPMLLKYLYSLFFACSGSEVVQNAVKLVQHTTGRLYGRTHSRHHYLTLEQGSIRGDEKNVTWCLEQLRVAEAAVSSS</sequence>